<dbReference type="InterPro" id="IPR008278">
    <property type="entry name" value="4-PPantetheinyl_Trfase_dom"/>
</dbReference>
<dbReference type="SUPFAM" id="SSF56214">
    <property type="entry name" value="4'-phosphopantetheinyl transferase"/>
    <property type="match status" value="2"/>
</dbReference>
<protein>
    <recommendedName>
        <fullName evidence="3">4'-phosphopantetheinyl transferase domain-containing protein</fullName>
    </recommendedName>
</protein>
<organism evidence="4 5">
    <name type="scientific">Orlajensenia leifsoniae</name>
    <dbReference type="NCBI Taxonomy" id="2561933"/>
    <lineage>
        <taxon>Bacteria</taxon>
        <taxon>Bacillati</taxon>
        <taxon>Actinomycetota</taxon>
        <taxon>Actinomycetes</taxon>
        <taxon>Micrococcales</taxon>
        <taxon>Microbacteriaceae</taxon>
        <taxon>Orlajensenia</taxon>
    </lineage>
</organism>
<keyword evidence="2" id="KW-0808">Transferase</keyword>
<dbReference type="EMBL" id="SPQZ01000001">
    <property type="protein sequence ID" value="TFV99748.1"/>
    <property type="molecule type" value="Genomic_DNA"/>
</dbReference>
<dbReference type="InterPro" id="IPR037143">
    <property type="entry name" value="4-PPantetheinyl_Trfase_dom_sf"/>
</dbReference>
<reference evidence="4 5" key="1">
    <citation type="journal article" date="2018" name="J. Microbiol.">
        <title>Leifsonia flava sp. nov., a novel actinobacterium isolated from the rhizosphere of Aquilegia viridiflora.</title>
        <authorList>
            <person name="Cai Y."/>
            <person name="Tao W.Z."/>
            <person name="Ma Y.J."/>
            <person name="Cheng J."/>
            <person name="Zhang M.Y."/>
            <person name="Zhang Y.X."/>
        </authorList>
    </citation>
    <scope>NUCLEOTIDE SEQUENCE [LARGE SCALE GENOMIC DNA]</scope>
    <source>
        <strain evidence="4 5">SYP-B2174</strain>
    </source>
</reference>
<keyword evidence="5" id="KW-1185">Reference proteome</keyword>
<comment type="similarity">
    <text evidence="1">Belongs to the P-Pant transferase superfamily. Gsp/Sfp/HetI/AcpT family.</text>
</comment>
<accession>A0A4Y9R6I6</accession>
<evidence type="ECO:0000256" key="2">
    <source>
        <dbReference type="ARBA" id="ARBA00022679"/>
    </source>
</evidence>
<dbReference type="GO" id="GO:0000287">
    <property type="term" value="F:magnesium ion binding"/>
    <property type="evidence" value="ECO:0007669"/>
    <property type="project" value="InterPro"/>
</dbReference>
<dbReference type="GO" id="GO:0005829">
    <property type="term" value="C:cytosol"/>
    <property type="evidence" value="ECO:0007669"/>
    <property type="project" value="TreeGrafter"/>
</dbReference>
<dbReference type="Gene3D" id="3.90.470.20">
    <property type="entry name" value="4'-phosphopantetheinyl transferase domain"/>
    <property type="match status" value="1"/>
</dbReference>
<feature type="domain" description="4'-phosphopantetheinyl transferase" evidence="3">
    <location>
        <begin position="122"/>
        <end position="201"/>
    </location>
</feature>
<dbReference type="InterPro" id="IPR050559">
    <property type="entry name" value="P-Pant_transferase_sf"/>
</dbReference>
<evidence type="ECO:0000256" key="1">
    <source>
        <dbReference type="ARBA" id="ARBA00010990"/>
    </source>
</evidence>
<dbReference type="AlphaFoldDB" id="A0A4Y9R6I6"/>
<evidence type="ECO:0000313" key="4">
    <source>
        <dbReference type="EMBL" id="TFV99748.1"/>
    </source>
</evidence>
<dbReference type="PANTHER" id="PTHR12215">
    <property type="entry name" value="PHOSPHOPANTETHEINE TRANSFERASE"/>
    <property type="match status" value="1"/>
</dbReference>
<dbReference type="RefSeq" id="WP_135118645.1">
    <property type="nucleotide sequence ID" value="NZ_SPQZ01000001.1"/>
</dbReference>
<name>A0A4Y9R6I6_9MICO</name>
<proteinExistence type="inferred from homology"/>
<sequence length="249" mass="26195">MSSAIVRWEASTPSDERRHRILDVLSAPERARWESEPSDERRDRFLVGRMLLRELSADLLGLPLEAITVQAECPSCGGPHGIPRISAAGAMNEHGAPAPHTGLSHTTDLVVAVILPATAGSAVGIDVEAIAGSRERLRAIDELVPVQPGSRARGGRTASATLRRWTRVEAVLKADGRGLLADPRAVTVQRAAGRLTASVAGSETGYTVLDRSIGSGLRRRAVVSVAIADAVSAPRPPAAPEARARTATP</sequence>
<comment type="caution">
    <text evidence="4">The sequence shown here is derived from an EMBL/GenBank/DDBJ whole genome shotgun (WGS) entry which is preliminary data.</text>
</comment>
<dbReference type="Pfam" id="PF01648">
    <property type="entry name" value="ACPS"/>
    <property type="match status" value="1"/>
</dbReference>
<dbReference type="Proteomes" id="UP000298127">
    <property type="component" value="Unassembled WGS sequence"/>
</dbReference>
<gene>
    <name evidence="4" type="ORF">E4M00_00640</name>
</gene>
<dbReference type="PANTHER" id="PTHR12215:SF10">
    <property type="entry name" value="L-AMINOADIPATE-SEMIALDEHYDE DEHYDROGENASE-PHOSPHOPANTETHEINYL TRANSFERASE"/>
    <property type="match status" value="1"/>
</dbReference>
<dbReference type="GO" id="GO:0008897">
    <property type="term" value="F:holo-[acyl-carrier-protein] synthase activity"/>
    <property type="evidence" value="ECO:0007669"/>
    <property type="project" value="InterPro"/>
</dbReference>
<evidence type="ECO:0000313" key="5">
    <source>
        <dbReference type="Proteomes" id="UP000298127"/>
    </source>
</evidence>
<evidence type="ECO:0000259" key="3">
    <source>
        <dbReference type="Pfam" id="PF01648"/>
    </source>
</evidence>
<dbReference type="GO" id="GO:0019878">
    <property type="term" value="P:lysine biosynthetic process via aminoadipic acid"/>
    <property type="evidence" value="ECO:0007669"/>
    <property type="project" value="TreeGrafter"/>
</dbReference>